<proteinExistence type="predicted"/>
<dbReference type="AlphaFoldDB" id="A0A941F890"/>
<dbReference type="Proteomes" id="UP000682308">
    <property type="component" value="Unassembled WGS sequence"/>
</dbReference>
<evidence type="ECO:0000313" key="1">
    <source>
        <dbReference type="EMBL" id="MBR8638345.1"/>
    </source>
</evidence>
<comment type="caution">
    <text evidence="1">The sequence shown here is derived from an EMBL/GenBank/DDBJ whole genome shotgun (WGS) entry which is preliminary data.</text>
</comment>
<sequence>MSRIVAVHGVNQYDPTRDADAAAARLGTGWARALSRNLPRPLGDGELSMTYYADLLQTARPAPEGQGPRDDMDRLAPEAVDAVLRWGELLGVSAREVQGRALTPARWVADGVAKRYGFGQEPVRRFVARFFPDLLAYLHTPAGKRVRQRLADAIARQEPRVLIAHSLGTVVAYDTLWEYTDLKVDVLVTMGSPLAMPDVVLPYLRHPDDSRAFSRPPGAAAWVNLADPGTSSPYRSPSPTPSVA</sequence>
<evidence type="ECO:0000313" key="2">
    <source>
        <dbReference type="Proteomes" id="UP000682308"/>
    </source>
</evidence>
<evidence type="ECO:0008006" key="3">
    <source>
        <dbReference type="Google" id="ProtNLM"/>
    </source>
</evidence>
<dbReference type="EMBL" id="JAGTPG010000001">
    <property type="protein sequence ID" value="MBR8638345.1"/>
    <property type="molecule type" value="Genomic_DNA"/>
</dbReference>
<dbReference type="SUPFAM" id="SSF53474">
    <property type="entry name" value="alpha/beta-Hydrolases"/>
    <property type="match status" value="1"/>
</dbReference>
<organism evidence="1 2">
    <name type="scientific">Streptomyces tuirus</name>
    <dbReference type="NCBI Taxonomy" id="68278"/>
    <lineage>
        <taxon>Bacteria</taxon>
        <taxon>Bacillati</taxon>
        <taxon>Actinomycetota</taxon>
        <taxon>Actinomycetes</taxon>
        <taxon>Kitasatosporales</taxon>
        <taxon>Streptomycetaceae</taxon>
        <taxon>Streptomyces</taxon>
    </lineage>
</organism>
<protein>
    <recommendedName>
        <fullName evidence="3">Serine peptidase</fullName>
    </recommendedName>
</protein>
<dbReference type="Gene3D" id="3.40.50.1820">
    <property type="entry name" value="alpha/beta hydrolase"/>
    <property type="match status" value="1"/>
</dbReference>
<reference evidence="1 2" key="1">
    <citation type="submission" date="2021-04" db="EMBL/GenBank/DDBJ databases">
        <title>Characterization of the biosynthetic gene cluster of new lipopeptides with antitumor activity in the genome of the marine Streptomyces PHM034.</title>
        <authorList>
            <person name="Ceniceros A."/>
            <person name="Canedo L."/>
            <person name="Mendez C."/>
            <person name="Olano C."/>
            <person name="Schleissner C."/>
            <person name="Cuevas C."/>
            <person name="De La Calle F."/>
            <person name="Salas J.A."/>
        </authorList>
    </citation>
    <scope>NUCLEOTIDE SEQUENCE [LARGE SCALE GENOMIC DNA]</scope>
    <source>
        <strain evidence="1 2">PHM034</strain>
    </source>
</reference>
<dbReference type="InterPro" id="IPR029058">
    <property type="entry name" value="AB_hydrolase_fold"/>
</dbReference>
<accession>A0A941F890</accession>
<keyword evidence="2" id="KW-1185">Reference proteome</keyword>
<gene>
    <name evidence="1" type="ORF">KEF29_01125</name>
</gene>
<name>A0A941F890_9ACTN</name>